<dbReference type="EMBL" id="JAEKJA010000002">
    <property type="protein sequence ID" value="MBJ3774760.1"/>
    <property type="molecule type" value="Genomic_DNA"/>
</dbReference>
<gene>
    <name evidence="7" type="primary">ccmI</name>
    <name evidence="7" type="ORF">JCR33_03625</name>
</gene>
<dbReference type="Pfam" id="PF13428">
    <property type="entry name" value="TPR_14"/>
    <property type="match status" value="1"/>
</dbReference>
<dbReference type="SUPFAM" id="SSF48452">
    <property type="entry name" value="TPR-like"/>
    <property type="match status" value="1"/>
</dbReference>
<dbReference type="GO" id="GO:0030313">
    <property type="term" value="C:cell envelope"/>
    <property type="evidence" value="ECO:0007669"/>
    <property type="project" value="UniProtKB-SubCell"/>
</dbReference>
<dbReference type="AlphaFoldDB" id="A0A934MFB9"/>
<dbReference type="RefSeq" id="WP_198880660.1">
    <property type="nucleotide sequence ID" value="NZ_JAEKJA010000002.1"/>
</dbReference>
<dbReference type="Proteomes" id="UP000609531">
    <property type="component" value="Unassembled WGS sequence"/>
</dbReference>
<keyword evidence="5" id="KW-1133">Transmembrane helix</keyword>
<dbReference type="PANTHER" id="PTHR47870:SF1">
    <property type="entry name" value="CYTOCHROME C-TYPE BIOGENESIS PROTEIN CCMH"/>
    <property type="match status" value="1"/>
</dbReference>
<proteinExistence type="predicted"/>
<dbReference type="SMART" id="SM00028">
    <property type="entry name" value="TPR"/>
    <property type="match status" value="2"/>
</dbReference>
<evidence type="ECO:0000256" key="5">
    <source>
        <dbReference type="SAM" id="Phobius"/>
    </source>
</evidence>
<name>A0A934MFB9_9HYPH</name>
<keyword evidence="4" id="KW-0802">TPR repeat</keyword>
<evidence type="ECO:0000313" key="8">
    <source>
        <dbReference type="Proteomes" id="UP000609531"/>
    </source>
</evidence>
<dbReference type="InterPro" id="IPR056413">
    <property type="entry name" value="TPR_CcmH_CycH"/>
</dbReference>
<protein>
    <submittedName>
        <fullName evidence="7">C-type cytochrome biogenesis protein CcmI</fullName>
    </submittedName>
</protein>
<keyword evidence="2" id="KW-0677">Repeat</keyword>
<keyword evidence="8" id="KW-1185">Reference proteome</keyword>
<feature type="domain" description="Cytochrome c-type biogenesis protein H TPR" evidence="6">
    <location>
        <begin position="140"/>
        <end position="248"/>
    </location>
</feature>
<keyword evidence="5" id="KW-0472">Membrane</keyword>
<dbReference type="GO" id="GO:0017004">
    <property type="term" value="P:cytochrome complex assembly"/>
    <property type="evidence" value="ECO:0007669"/>
    <property type="project" value="UniProtKB-KW"/>
</dbReference>
<dbReference type="InterPro" id="IPR011990">
    <property type="entry name" value="TPR-like_helical_dom_sf"/>
</dbReference>
<dbReference type="InterPro" id="IPR051263">
    <property type="entry name" value="C-type_cytochrome_biogenesis"/>
</dbReference>
<feature type="transmembrane region" description="Helical" evidence="5">
    <location>
        <begin position="87"/>
        <end position="109"/>
    </location>
</feature>
<keyword evidence="5" id="KW-0812">Transmembrane</keyword>
<dbReference type="GO" id="GO:0005886">
    <property type="term" value="C:plasma membrane"/>
    <property type="evidence" value="ECO:0007669"/>
    <property type="project" value="TreeGrafter"/>
</dbReference>
<evidence type="ECO:0000256" key="3">
    <source>
        <dbReference type="ARBA" id="ARBA00022748"/>
    </source>
</evidence>
<accession>A0A934MFB9</accession>
<comment type="subcellular location">
    <subcellularLocation>
        <location evidence="1">Cell envelope</location>
    </subcellularLocation>
</comment>
<organism evidence="7 8">
    <name type="scientific">Acuticoccus mangrovi</name>
    <dbReference type="NCBI Taxonomy" id="2796142"/>
    <lineage>
        <taxon>Bacteria</taxon>
        <taxon>Pseudomonadati</taxon>
        <taxon>Pseudomonadota</taxon>
        <taxon>Alphaproteobacteria</taxon>
        <taxon>Hyphomicrobiales</taxon>
        <taxon>Amorphaceae</taxon>
        <taxon>Acuticoccus</taxon>
    </lineage>
</organism>
<dbReference type="Pfam" id="PF23914">
    <property type="entry name" value="TPR_CcmH_CycH"/>
    <property type="match status" value="1"/>
</dbReference>
<dbReference type="InterPro" id="IPR019734">
    <property type="entry name" value="TPR_rpt"/>
</dbReference>
<evidence type="ECO:0000313" key="7">
    <source>
        <dbReference type="EMBL" id="MBJ3774760.1"/>
    </source>
</evidence>
<evidence type="ECO:0000256" key="4">
    <source>
        <dbReference type="ARBA" id="ARBA00022803"/>
    </source>
</evidence>
<dbReference type="Gene3D" id="1.25.40.10">
    <property type="entry name" value="Tetratricopeptide repeat domain"/>
    <property type="match status" value="1"/>
</dbReference>
<sequence>MLLWFAIAALIVLALAGLLIPLVVAAPTVSDGEDVGVFAAQLDEVEADRARGLLGESEAESARTEIARRLLRADKSRRTIARPARRAWIAAIVVVLFVPAFAVPAYLFLGRPAYHDQPLAARLVPKPDDSLATLVAKAEARLAETPDDGNGWAAIAPALRRLGRFQDAAAAYRRASELLGESADRLAGEAESLVLADNGKIGPAATDLLQRAAALDPAAPGPAIFLAVAARQRGDIEDAAARWRTLLAGADGSEPWRPIAAAEIDQLRGMEGGEDLDIAVPAPPAGPDAAAVAAASNMTPEARQAMVEGMVARLATRLDSDGGAPDEWLRLVRAYRVLGDEDAARAAAEKALKTIPLDDRTAFASADGVKDLVTAPQEASQ</sequence>
<comment type="caution">
    <text evidence="7">The sequence shown here is derived from an EMBL/GenBank/DDBJ whole genome shotgun (WGS) entry which is preliminary data.</text>
</comment>
<evidence type="ECO:0000256" key="2">
    <source>
        <dbReference type="ARBA" id="ARBA00022737"/>
    </source>
</evidence>
<evidence type="ECO:0000256" key="1">
    <source>
        <dbReference type="ARBA" id="ARBA00004196"/>
    </source>
</evidence>
<evidence type="ECO:0000259" key="6">
    <source>
        <dbReference type="Pfam" id="PF23914"/>
    </source>
</evidence>
<dbReference type="InterPro" id="IPR017560">
    <property type="entry name" value="Cyt_c_biogenesis_CcmI"/>
</dbReference>
<reference evidence="7" key="1">
    <citation type="submission" date="2020-12" db="EMBL/GenBank/DDBJ databases">
        <title>Bacterial taxonomy.</title>
        <authorList>
            <person name="Pan X."/>
        </authorList>
    </citation>
    <scope>NUCLEOTIDE SEQUENCE</scope>
    <source>
        <strain evidence="7">B2012</strain>
    </source>
</reference>
<dbReference type="PANTHER" id="PTHR47870">
    <property type="entry name" value="CYTOCHROME C-TYPE BIOGENESIS PROTEIN CCMH"/>
    <property type="match status" value="1"/>
</dbReference>
<keyword evidence="3" id="KW-0201">Cytochrome c-type biogenesis</keyword>
<dbReference type="NCBIfam" id="TIGR03142">
    <property type="entry name" value="cytochro_ccmI"/>
    <property type="match status" value="1"/>
</dbReference>